<dbReference type="InterPro" id="IPR015421">
    <property type="entry name" value="PyrdxlP-dep_Trfase_major"/>
</dbReference>
<dbReference type="InterPro" id="IPR015422">
    <property type="entry name" value="PyrdxlP-dep_Trfase_small"/>
</dbReference>
<feature type="region of interest" description="Disordered" evidence="1">
    <location>
        <begin position="554"/>
        <end position="574"/>
    </location>
</feature>
<feature type="region of interest" description="Disordered" evidence="1">
    <location>
        <begin position="657"/>
        <end position="716"/>
    </location>
</feature>
<proteinExistence type="predicted"/>
<dbReference type="STRING" id="282301.A0A267FA67"/>
<dbReference type="InterPro" id="IPR011063">
    <property type="entry name" value="TilS/TtcA_N"/>
</dbReference>
<evidence type="ECO:0000313" key="5">
    <source>
        <dbReference type="EMBL" id="PAA70675.1"/>
    </source>
</evidence>
<dbReference type="OrthoDB" id="420046at2759"/>
<evidence type="ECO:0000313" key="6">
    <source>
        <dbReference type="Proteomes" id="UP000215902"/>
    </source>
</evidence>
<sequence length="1026" mass="113565">IAMSQEQQQQVAPDSPAKTEHQPRKFYEIPRQDSQQPAENEEPAGHALLDYINRSVIGSYMPFNGPFGQRHLVYCDYTASGRALSFIEDYIRDEVLTHYGNTHTTTGVTSLQTTMFRDEARDIVRNCCRASDLDAVIFTGSGCTGAVHKLIHNLQLKVPPLVFVGPYEHHSNLLPWQEVAAEVIRIEPTPEGAVNLDQLERLLKEAAAEPGANPDRRVIGCFAAASNITGVLSDTVRLACLLHRHGALAFFDYAAAAPYVPIDMNPVEDAGLSYKDAVYFSCHKFVGGVQTPGVLIVKRALLSSPVPDGVGGGTVFFVRRERRIFLDEAEHREEGGTPAIVESIRAGLVLQLKRTVGQDLLAKRERHLCDLTWRELHGAEGISVLGGRELQRLPLFSFVVRHPASGLLLHHMFVATLLNDLFGIQARSGCACAGPYAMDLLGISEPVAARLEAALVGRSGMGQFVRSKYFDYPHRELLRPGFVRINLPFFMPDQEAVFVLRCLRWVGEHGWKLLPLYKVNPETAEWRAIGHDPFPERLWLSRVSYASGQMTYPASASGGAGGGRQRRRQSSSRSLDFAQLMAEADELVRRSLSHRGSRRHSDATQMFDEESGRLRWFLLPCEAENALAGDAPQQPAVDATAAACPVQPGRLLPVFPAAADSELPPPTPPLPPPSSAAASTAASAPACGLRNRRQQPRSPEKQTQQQKKQKPQLSQQQLLEKRRKKFCKPGTLWRSPPRNIFRPFLEAMEEFEMIRDGDRVLICLSGGKDSLSLLHALHQFQAYADRTSGPRFQLAACTVDPVSNSYDPSPLIGYLERLGVTYYFERQCIMEEAAKVDCDSICAYCARMKRGRLYATARRHGYNVLAMGQHLDDLAESFLMSAFHNGCLRTMKANYTVETGDLRVIRPFVYVRESSTREFADLAGLPVIPDNCPACFRTPTERFRVKQLLAEQECQFPDLYASLRSCMRPLYGLPGRGAALAAGDAAAASEPRSLGGLLPSLTSVLVFLLTLAFAAFVYRLQQPARG</sequence>
<dbReference type="CDD" id="cd24138">
    <property type="entry name" value="TtcA-like"/>
    <property type="match status" value="1"/>
</dbReference>
<dbReference type="Gene3D" id="3.40.640.10">
    <property type="entry name" value="Type I PLP-dependent aspartate aminotransferase-like (Major domain)"/>
    <property type="match status" value="1"/>
</dbReference>
<dbReference type="EMBL" id="NIVC01001215">
    <property type="protein sequence ID" value="PAA70675.1"/>
    <property type="molecule type" value="Genomic_DNA"/>
</dbReference>
<feature type="domain" description="tRNA(Ile)-lysidine/2-thiocytidine synthase N-terminal" evidence="4">
    <location>
        <begin position="760"/>
        <end position="931"/>
    </location>
</feature>
<reference evidence="5 6" key="1">
    <citation type="submission" date="2017-06" db="EMBL/GenBank/DDBJ databases">
        <title>A platform for efficient transgenesis in Macrostomum lignano, a flatworm model organism for stem cell research.</title>
        <authorList>
            <person name="Berezikov E."/>
        </authorList>
    </citation>
    <scope>NUCLEOTIDE SEQUENCE [LARGE SCALE GENOMIC DNA]</scope>
    <source>
        <strain evidence="5">DV1</strain>
        <tissue evidence="5">Whole organism</tissue>
    </source>
</reference>
<gene>
    <name evidence="5" type="ORF">BOX15_Mlig012232g1</name>
</gene>
<organism evidence="5 6">
    <name type="scientific">Macrostomum lignano</name>
    <dbReference type="NCBI Taxonomy" id="282301"/>
    <lineage>
        <taxon>Eukaryota</taxon>
        <taxon>Metazoa</taxon>
        <taxon>Spiralia</taxon>
        <taxon>Lophotrochozoa</taxon>
        <taxon>Platyhelminthes</taxon>
        <taxon>Rhabditophora</taxon>
        <taxon>Macrostomorpha</taxon>
        <taxon>Macrostomida</taxon>
        <taxon>Macrostomidae</taxon>
        <taxon>Macrostomum</taxon>
    </lineage>
</organism>
<evidence type="ECO:0008006" key="7">
    <source>
        <dbReference type="Google" id="ProtNLM"/>
    </source>
</evidence>
<feature type="compositionally biased region" description="Low complexity" evidence="1">
    <location>
        <begin position="701"/>
        <end position="716"/>
    </location>
</feature>
<comment type="caution">
    <text evidence="5">The sequence shown here is derived from an EMBL/GenBank/DDBJ whole genome shotgun (WGS) entry which is preliminary data.</text>
</comment>
<dbReference type="InterPro" id="IPR015424">
    <property type="entry name" value="PyrdxlP-dep_Trfase"/>
</dbReference>
<dbReference type="Pfam" id="PF01171">
    <property type="entry name" value="ATP_bind_3"/>
    <property type="match status" value="1"/>
</dbReference>
<feature type="domain" description="Aminotransferase class V" evidence="3">
    <location>
        <begin position="73"/>
        <end position="440"/>
    </location>
</feature>
<dbReference type="InterPro" id="IPR014729">
    <property type="entry name" value="Rossmann-like_a/b/a_fold"/>
</dbReference>
<keyword evidence="2" id="KW-0472">Membrane</keyword>
<evidence type="ECO:0000259" key="3">
    <source>
        <dbReference type="Pfam" id="PF00266"/>
    </source>
</evidence>
<dbReference type="Gene3D" id="3.40.50.620">
    <property type="entry name" value="HUPs"/>
    <property type="match status" value="1"/>
</dbReference>
<dbReference type="InterPro" id="IPR000192">
    <property type="entry name" value="Aminotrans_V_dom"/>
</dbReference>
<dbReference type="PANTHER" id="PTHR43686:SF1">
    <property type="entry name" value="AMINOTRAN_5 DOMAIN-CONTAINING PROTEIN"/>
    <property type="match status" value="1"/>
</dbReference>
<feature type="compositionally biased region" description="Polar residues" evidence="1">
    <location>
        <begin position="1"/>
        <end position="12"/>
    </location>
</feature>
<dbReference type="SUPFAM" id="SSF53383">
    <property type="entry name" value="PLP-dependent transferases"/>
    <property type="match status" value="1"/>
</dbReference>
<protein>
    <recommendedName>
        <fullName evidence="7">Aminotransferase class V domain-containing protein</fullName>
    </recommendedName>
</protein>
<dbReference type="Pfam" id="PF00266">
    <property type="entry name" value="Aminotran_5"/>
    <property type="match status" value="1"/>
</dbReference>
<keyword evidence="6" id="KW-1185">Reference proteome</keyword>
<keyword evidence="2" id="KW-0812">Transmembrane</keyword>
<keyword evidence="2" id="KW-1133">Transmembrane helix</keyword>
<dbReference type="PANTHER" id="PTHR43686">
    <property type="entry name" value="SULFURTRANSFERASE-RELATED"/>
    <property type="match status" value="1"/>
</dbReference>
<evidence type="ECO:0000256" key="2">
    <source>
        <dbReference type="SAM" id="Phobius"/>
    </source>
</evidence>
<evidence type="ECO:0000256" key="1">
    <source>
        <dbReference type="SAM" id="MobiDB-lite"/>
    </source>
</evidence>
<feature type="compositionally biased region" description="Pro residues" evidence="1">
    <location>
        <begin position="663"/>
        <end position="674"/>
    </location>
</feature>
<feature type="transmembrane region" description="Helical" evidence="2">
    <location>
        <begin position="997"/>
        <end position="1018"/>
    </location>
</feature>
<feature type="region of interest" description="Disordered" evidence="1">
    <location>
        <begin position="1"/>
        <end position="41"/>
    </location>
</feature>
<name>A0A267FA67_9PLAT</name>
<evidence type="ECO:0000259" key="4">
    <source>
        <dbReference type="Pfam" id="PF01171"/>
    </source>
</evidence>
<accession>A0A267FA67</accession>
<dbReference type="SUPFAM" id="SSF52402">
    <property type="entry name" value="Adenine nucleotide alpha hydrolases-like"/>
    <property type="match status" value="1"/>
</dbReference>
<feature type="compositionally biased region" description="Basic and acidic residues" evidence="1">
    <location>
        <begin position="17"/>
        <end position="31"/>
    </location>
</feature>
<dbReference type="AlphaFoldDB" id="A0A267FA67"/>
<dbReference type="Proteomes" id="UP000215902">
    <property type="component" value="Unassembled WGS sequence"/>
</dbReference>
<dbReference type="Gene3D" id="3.90.1150.10">
    <property type="entry name" value="Aspartate Aminotransferase, domain 1"/>
    <property type="match status" value="1"/>
</dbReference>
<feature type="non-terminal residue" evidence="5">
    <location>
        <position position="1"/>
    </location>
</feature>
<feature type="compositionally biased region" description="Low complexity" evidence="1">
    <location>
        <begin position="675"/>
        <end position="686"/>
    </location>
</feature>